<sequence>MPEWLHPAWSDWASFLQMGRHGVFVWSGLALVTAALACEWLALAARARRLRAAQAAAEGDAR</sequence>
<evidence type="ECO:0000256" key="4">
    <source>
        <dbReference type="ARBA" id="ARBA00016461"/>
    </source>
</evidence>
<dbReference type="InterPro" id="IPR007078">
    <property type="entry name" value="Haem_export_protD_CcmD"/>
</dbReference>
<proteinExistence type="inferred from homology"/>
<keyword evidence="6 12" id="KW-1003">Cell membrane</keyword>
<gene>
    <name evidence="13" type="ORF">GCM10009107_53030</name>
</gene>
<evidence type="ECO:0000256" key="9">
    <source>
        <dbReference type="ARBA" id="ARBA00022748"/>
    </source>
</evidence>
<comment type="subcellular location">
    <subcellularLocation>
        <location evidence="2 12">Cell inner membrane</location>
        <topology evidence="2 12">Single-pass membrane protein</topology>
    </subcellularLocation>
</comment>
<evidence type="ECO:0000256" key="2">
    <source>
        <dbReference type="ARBA" id="ARBA00004377"/>
    </source>
</evidence>
<protein>
    <recommendedName>
        <fullName evidence="4 12">Heme exporter protein D</fullName>
    </recommendedName>
</protein>
<comment type="similarity">
    <text evidence="3 12">Belongs to the CcmD/CycX/HelD family.</text>
</comment>
<keyword evidence="7 12" id="KW-0997">Cell inner membrane</keyword>
<evidence type="ECO:0000256" key="3">
    <source>
        <dbReference type="ARBA" id="ARBA00008741"/>
    </source>
</evidence>
<dbReference type="Proteomes" id="UP001500279">
    <property type="component" value="Unassembled WGS sequence"/>
</dbReference>
<keyword evidence="8 12" id="KW-0812">Transmembrane</keyword>
<evidence type="ECO:0000256" key="8">
    <source>
        <dbReference type="ARBA" id="ARBA00022692"/>
    </source>
</evidence>
<comment type="caution">
    <text evidence="13">The sequence shown here is derived from an EMBL/GenBank/DDBJ whole genome shotgun (WGS) entry which is preliminary data.</text>
</comment>
<dbReference type="Pfam" id="PF04995">
    <property type="entry name" value="CcmD"/>
    <property type="match status" value="1"/>
</dbReference>
<dbReference type="EMBL" id="BAAAEW010000042">
    <property type="protein sequence ID" value="GAA0765677.1"/>
    <property type="molecule type" value="Genomic_DNA"/>
</dbReference>
<dbReference type="RefSeq" id="WP_141291815.1">
    <property type="nucleotide sequence ID" value="NZ_BAAAEW010000042.1"/>
</dbReference>
<reference evidence="13 14" key="1">
    <citation type="journal article" date="2019" name="Int. J. Syst. Evol. Microbiol.">
        <title>The Global Catalogue of Microorganisms (GCM) 10K type strain sequencing project: providing services to taxonomists for standard genome sequencing and annotation.</title>
        <authorList>
            <consortium name="The Broad Institute Genomics Platform"/>
            <consortium name="The Broad Institute Genome Sequencing Center for Infectious Disease"/>
            <person name="Wu L."/>
            <person name="Ma J."/>
        </authorList>
    </citation>
    <scope>NUCLEOTIDE SEQUENCE [LARGE SCALE GENOMIC DNA]</scope>
    <source>
        <strain evidence="13 14">JCM 15503</strain>
    </source>
</reference>
<evidence type="ECO:0000256" key="7">
    <source>
        <dbReference type="ARBA" id="ARBA00022519"/>
    </source>
</evidence>
<keyword evidence="10 12" id="KW-1133">Transmembrane helix</keyword>
<accession>A0ABN1KFW1</accession>
<evidence type="ECO:0000313" key="13">
    <source>
        <dbReference type="EMBL" id="GAA0765677.1"/>
    </source>
</evidence>
<keyword evidence="11 12" id="KW-0472">Membrane</keyword>
<keyword evidence="14" id="KW-1185">Reference proteome</keyword>
<keyword evidence="9 12" id="KW-0201">Cytochrome c-type biogenesis</keyword>
<comment type="function">
    <text evidence="1 12">Required for the export of heme to the periplasm for the biogenesis of c-type cytochromes.</text>
</comment>
<feature type="transmembrane region" description="Helical" evidence="12">
    <location>
        <begin position="23"/>
        <end position="43"/>
    </location>
</feature>
<evidence type="ECO:0000256" key="6">
    <source>
        <dbReference type="ARBA" id="ARBA00022475"/>
    </source>
</evidence>
<keyword evidence="5 12" id="KW-0813">Transport</keyword>
<evidence type="ECO:0000256" key="5">
    <source>
        <dbReference type="ARBA" id="ARBA00022448"/>
    </source>
</evidence>
<evidence type="ECO:0000256" key="12">
    <source>
        <dbReference type="RuleBase" id="RU363101"/>
    </source>
</evidence>
<organism evidence="13 14">
    <name type="scientific">Ideonella azotifigens</name>
    <dbReference type="NCBI Taxonomy" id="513160"/>
    <lineage>
        <taxon>Bacteria</taxon>
        <taxon>Pseudomonadati</taxon>
        <taxon>Pseudomonadota</taxon>
        <taxon>Betaproteobacteria</taxon>
        <taxon>Burkholderiales</taxon>
        <taxon>Sphaerotilaceae</taxon>
        <taxon>Ideonella</taxon>
    </lineage>
</organism>
<evidence type="ECO:0000256" key="11">
    <source>
        <dbReference type="ARBA" id="ARBA00023136"/>
    </source>
</evidence>
<evidence type="ECO:0000256" key="1">
    <source>
        <dbReference type="ARBA" id="ARBA00002442"/>
    </source>
</evidence>
<evidence type="ECO:0000256" key="10">
    <source>
        <dbReference type="ARBA" id="ARBA00022989"/>
    </source>
</evidence>
<evidence type="ECO:0000313" key="14">
    <source>
        <dbReference type="Proteomes" id="UP001500279"/>
    </source>
</evidence>
<name>A0ABN1KFW1_9BURK</name>